<evidence type="ECO:0000313" key="4">
    <source>
        <dbReference type="EMBL" id="ANU74805.1"/>
    </source>
</evidence>
<reference evidence="4" key="1">
    <citation type="submission" date="2017-04" db="EMBL/GenBank/DDBJ databases">
        <title>Complete Genome Sequences of Twelve Strains of a Stable Defined Moderately Diverse Mouse Microbiota 2 (sDMDMm2).</title>
        <authorList>
            <person name="Uchimura Y."/>
            <person name="Wyss M."/>
            <person name="Brugiroux S."/>
            <person name="Limenitakis J.P."/>
            <person name="Stecher B."/>
            <person name="McCoy K.D."/>
            <person name="Macpherson A.J."/>
        </authorList>
    </citation>
    <scope>NUCLEOTIDE SEQUENCE</scope>
    <source>
        <strain evidence="4">YL58</strain>
    </source>
</reference>
<name>A0A1C7I5G1_9FIRM</name>
<dbReference type="AlphaFoldDB" id="A0A1C7I5G1"/>
<keyword evidence="2" id="KW-0812">Transmembrane</keyword>
<feature type="region of interest" description="Disordered" evidence="1">
    <location>
        <begin position="39"/>
        <end position="83"/>
    </location>
</feature>
<keyword evidence="2" id="KW-0472">Membrane</keyword>
<keyword evidence="2" id="KW-1133">Transmembrane helix</keyword>
<dbReference type="Gene3D" id="2.30.30.40">
    <property type="entry name" value="SH3 Domains"/>
    <property type="match status" value="1"/>
</dbReference>
<evidence type="ECO:0000256" key="1">
    <source>
        <dbReference type="SAM" id="MobiDB-lite"/>
    </source>
</evidence>
<feature type="compositionally biased region" description="Basic and acidic residues" evidence="1">
    <location>
        <begin position="41"/>
        <end position="81"/>
    </location>
</feature>
<dbReference type="SMART" id="SM00287">
    <property type="entry name" value="SH3b"/>
    <property type="match status" value="1"/>
</dbReference>
<dbReference type="Pfam" id="PF08239">
    <property type="entry name" value="SH3_3"/>
    <property type="match status" value="1"/>
</dbReference>
<dbReference type="OrthoDB" id="1690999at2"/>
<dbReference type="Proteomes" id="UP000092574">
    <property type="component" value="Chromosome"/>
</dbReference>
<dbReference type="STRING" id="1796616.A4V09_02935"/>
<feature type="domain" description="SH3b" evidence="3">
    <location>
        <begin position="242"/>
        <end position="304"/>
    </location>
</feature>
<evidence type="ECO:0000313" key="5">
    <source>
        <dbReference type="Proteomes" id="UP000092574"/>
    </source>
</evidence>
<gene>
    <name evidence="4" type="ORF">A4V09_02935</name>
</gene>
<dbReference type="KEGG" id="byl:A4V09_02935"/>
<protein>
    <submittedName>
        <fullName evidence="4">SH3 domain-containing protein</fullName>
    </submittedName>
</protein>
<evidence type="ECO:0000256" key="2">
    <source>
        <dbReference type="SAM" id="Phobius"/>
    </source>
</evidence>
<dbReference type="RefSeq" id="WP_065541029.1">
    <property type="nucleotide sequence ID" value="NZ_CP015405.2"/>
</dbReference>
<keyword evidence="5" id="KW-1185">Reference proteome</keyword>
<feature type="transmembrane region" description="Helical" evidence="2">
    <location>
        <begin position="15"/>
        <end position="36"/>
    </location>
</feature>
<dbReference type="PROSITE" id="PS51781">
    <property type="entry name" value="SH3B"/>
    <property type="match status" value="1"/>
</dbReference>
<dbReference type="EMBL" id="CP015405">
    <property type="protein sequence ID" value="ANU74805.1"/>
    <property type="molecule type" value="Genomic_DNA"/>
</dbReference>
<proteinExistence type="predicted"/>
<sequence length="304" mass="34078">MLDNFREWLSDNLRYILLGLAILVVLVVLFFGIRALTGGSSEKEKKPDAQTEQQKGSDDTKKSKDSDAKAQDEKKEDENSLEKNAYPEVNSLIDAFYTAWGEKNVDRMKELADSFDATDEAKVLNAAYIESYSNINVYTKKGLAEDSYVVFVSYDLKFTDVATPAPGLAQLYVIKKDDKYIIHNDKNDTEVNEYIDKTNQDEDVKKLISEVETNLNKAMESDADLKAFEEQLGQETSLASMADNGTELTTQDVCNMRAEAGTDGEILQELQAGAKVTKIDNAEDNWIKVEYNGQTGYIYGDLLQ</sequence>
<organism evidence="4 5">
    <name type="scientific">Blautia pseudococcoides</name>
    <dbReference type="NCBI Taxonomy" id="1796616"/>
    <lineage>
        <taxon>Bacteria</taxon>
        <taxon>Bacillati</taxon>
        <taxon>Bacillota</taxon>
        <taxon>Clostridia</taxon>
        <taxon>Lachnospirales</taxon>
        <taxon>Lachnospiraceae</taxon>
        <taxon>Blautia</taxon>
    </lineage>
</organism>
<evidence type="ECO:0000259" key="3">
    <source>
        <dbReference type="PROSITE" id="PS51781"/>
    </source>
</evidence>
<accession>A0A1C7I5G1</accession>
<dbReference type="InterPro" id="IPR003646">
    <property type="entry name" value="SH3-like_bac-type"/>
</dbReference>